<protein>
    <recommendedName>
        <fullName evidence="4">Secreted protein</fullName>
    </recommendedName>
</protein>
<dbReference type="AlphaFoldDB" id="A0AAV2TEZ7"/>
<dbReference type="InterPro" id="IPR036364">
    <property type="entry name" value="SEA_dom_sf"/>
</dbReference>
<evidence type="ECO:0008006" key="4">
    <source>
        <dbReference type="Google" id="ProtNLM"/>
    </source>
</evidence>
<organism evidence="2 3">
    <name type="scientific">Calicophoron daubneyi</name>
    <name type="common">Rumen fluke</name>
    <name type="synonym">Paramphistomum daubneyi</name>
    <dbReference type="NCBI Taxonomy" id="300641"/>
    <lineage>
        <taxon>Eukaryota</taxon>
        <taxon>Metazoa</taxon>
        <taxon>Spiralia</taxon>
        <taxon>Lophotrochozoa</taxon>
        <taxon>Platyhelminthes</taxon>
        <taxon>Trematoda</taxon>
        <taxon>Digenea</taxon>
        <taxon>Plagiorchiida</taxon>
        <taxon>Pronocephalata</taxon>
        <taxon>Paramphistomoidea</taxon>
        <taxon>Paramphistomidae</taxon>
        <taxon>Calicophoron</taxon>
    </lineage>
</organism>
<dbReference type="EMBL" id="CAXLJL010000233">
    <property type="protein sequence ID" value="CAL5134852.1"/>
    <property type="molecule type" value="Genomic_DNA"/>
</dbReference>
<keyword evidence="1" id="KW-0732">Signal</keyword>
<feature type="signal peptide" evidence="1">
    <location>
        <begin position="1"/>
        <end position="22"/>
    </location>
</feature>
<comment type="caution">
    <text evidence="2">The sequence shown here is derived from an EMBL/GenBank/DDBJ whole genome shotgun (WGS) entry which is preliminary data.</text>
</comment>
<feature type="chain" id="PRO_5043584667" description="Secreted protein" evidence="1">
    <location>
        <begin position="23"/>
        <end position="160"/>
    </location>
</feature>
<name>A0AAV2TEZ7_CALDB</name>
<evidence type="ECO:0000313" key="2">
    <source>
        <dbReference type="EMBL" id="CAL5134852.1"/>
    </source>
</evidence>
<accession>A0AAV2TEZ7</accession>
<feature type="non-terminal residue" evidence="2">
    <location>
        <position position="160"/>
    </location>
</feature>
<evidence type="ECO:0000313" key="3">
    <source>
        <dbReference type="Proteomes" id="UP001497525"/>
    </source>
</evidence>
<reference evidence="2" key="1">
    <citation type="submission" date="2024-06" db="EMBL/GenBank/DDBJ databases">
        <authorList>
            <person name="Liu X."/>
            <person name="Lenzi L."/>
            <person name="Haldenby T S."/>
            <person name="Uol C."/>
        </authorList>
    </citation>
    <scope>NUCLEOTIDE SEQUENCE</scope>
</reference>
<sequence>MNPLERTLIAVVCVYLFDTTSGAYEKYSYVQMRVLLSGTKTWKSNYGILNSTDFRSLQNEVCNKIRNALDKNSTVINAYIGCSARKFELNKTTQGHMQLQFYTDKFISSKINPEFLAVFLNRTADKTYTLNQNKLCGTHLCHYWILYRSDDCRCDFVVTA</sequence>
<dbReference type="Proteomes" id="UP001497525">
    <property type="component" value="Unassembled WGS sequence"/>
</dbReference>
<dbReference type="SUPFAM" id="SSF82671">
    <property type="entry name" value="SEA domain"/>
    <property type="match status" value="1"/>
</dbReference>
<evidence type="ECO:0000256" key="1">
    <source>
        <dbReference type="SAM" id="SignalP"/>
    </source>
</evidence>
<gene>
    <name evidence="2" type="ORF">CDAUBV1_LOCUS8808</name>
</gene>
<proteinExistence type="predicted"/>